<dbReference type="AlphaFoldDB" id="E9GSS9"/>
<gene>
    <name evidence="1" type="ORF">DAPPUDRAFT_321401</name>
</gene>
<dbReference type="InParanoid" id="E9GSS9"/>
<keyword evidence="2" id="KW-1185">Reference proteome</keyword>
<reference evidence="1 2" key="1">
    <citation type="journal article" date="2011" name="Science">
        <title>The ecoresponsive genome of Daphnia pulex.</title>
        <authorList>
            <person name="Colbourne J.K."/>
            <person name="Pfrender M.E."/>
            <person name="Gilbert D."/>
            <person name="Thomas W.K."/>
            <person name="Tucker A."/>
            <person name="Oakley T.H."/>
            <person name="Tokishita S."/>
            <person name="Aerts A."/>
            <person name="Arnold G.J."/>
            <person name="Basu M.K."/>
            <person name="Bauer D.J."/>
            <person name="Caceres C.E."/>
            <person name="Carmel L."/>
            <person name="Casola C."/>
            <person name="Choi J.H."/>
            <person name="Detter J.C."/>
            <person name="Dong Q."/>
            <person name="Dusheyko S."/>
            <person name="Eads B.D."/>
            <person name="Frohlich T."/>
            <person name="Geiler-Samerotte K.A."/>
            <person name="Gerlach D."/>
            <person name="Hatcher P."/>
            <person name="Jogdeo S."/>
            <person name="Krijgsveld J."/>
            <person name="Kriventseva E.V."/>
            <person name="Kultz D."/>
            <person name="Laforsch C."/>
            <person name="Lindquist E."/>
            <person name="Lopez J."/>
            <person name="Manak J.R."/>
            <person name="Muller J."/>
            <person name="Pangilinan J."/>
            <person name="Patwardhan R.P."/>
            <person name="Pitluck S."/>
            <person name="Pritham E.J."/>
            <person name="Rechtsteiner A."/>
            <person name="Rho M."/>
            <person name="Rogozin I.B."/>
            <person name="Sakarya O."/>
            <person name="Salamov A."/>
            <person name="Schaack S."/>
            <person name="Shapiro H."/>
            <person name="Shiga Y."/>
            <person name="Skalitzky C."/>
            <person name="Smith Z."/>
            <person name="Souvorov A."/>
            <person name="Sung W."/>
            <person name="Tang Z."/>
            <person name="Tsuchiya D."/>
            <person name="Tu H."/>
            <person name="Vos H."/>
            <person name="Wang M."/>
            <person name="Wolf Y.I."/>
            <person name="Yamagata H."/>
            <person name="Yamada T."/>
            <person name="Ye Y."/>
            <person name="Shaw J.R."/>
            <person name="Andrews J."/>
            <person name="Crease T.J."/>
            <person name="Tang H."/>
            <person name="Lucas S.M."/>
            <person name="Robertson H.M."/>
            <person name="Bork P."/>
            <person name="Koonin E.V."/>
            <person name="Zdobnov E.M."/>
            <person name="Grigoriev I.V."/>
            <person name="Lynch M."/>
            <person name="Boore J.L."/>
        </authorList>
    </citation>
    <scope>NUCLEOTIDE SEQUENCE [LARGE SCALE GENOMIC DNA]</scope>
</reference>
<organism evidence="1 2">
    <name type="scientific">Daphnia pulex</name>
    <name type="common">Water flea</name>
    <dbReference type="NCBI Taxonomy" id="6669"/>
    <lineage>
        <taxon>Eukaryota</taxon>
        <taxon>Metazoa</taxon>
        <taxon>Ecdysozoa</taxon>
        <taxon>Arthropoda</taxon>
        <taxon>Crustacea</taxon>
        <taxon>Branchiopoda</taxon>
        <taxon>Diplostraca</taxon>
        <taxon>Cladocera</taxon>
        <taxon>Anomopoda</taxon>
        <taxon>Daphniidae</taxon>
        <taxon>Daphnia</taxon>
    </lineage>
</organism>
<proteinExistence type="predicted"/>
<protein>
    <submittedName>
        <fullName evidence="1">Uncharacterized protein</fullName>
    </submittedName>
</protein>
<dbReference type="KEGG" id="dpx:DAPPUDRAFT_321401"/>
<evidence type="ECO:0000313" key="2">
    <source>
        <dbReference type="Proteomes" id="UP000000305"/>
    </source>
</evidence>
<dbReference type="PANTHER" id="PTHR31569:SF4">
    <property type="entry name" value="SWIM-TYPE DOMAIN-CONTAINING PROTEIN"/>
    <property type="match status" value="1"/>
</dbReference>
<name>E9GSS9_DAPPU</name>
<accession>E9GSS9</accession>
<dbReference type="Proteomes" id="UP000000305">
    <property type="component" value="Unassembled WGS sequence"/>
</dbReference>
<evidence type="ECO:0000313" key="1">
    <source>
        <dbReference type="EMBL" id="EFX77482.1"/>
    </source>
</evidence>
<dbReference type="InterPro" id="IPR052579">
    <property type="entry name" value="Zinc_finger_SWIM"/>
</dbReference>
<dbReference type="HOGENOM" id="CLU_1200900_0_0_1"/>
<dbReference type="PANTHER" id="PTHR31569">
    <property type="entry name" value="SWIM-TYPE DOMAIN-CONTAINING PROTEIN"/>
    <property type="match status" value="1"/>
</dbReference>
<dbReference type="PhylomeDB" id="E9GSS9"/>
<sequence length="231" mass="26658">MPWWSNELCALRTRARVAYKAWTRVGDAEHGSRFRLAKATYQRELRREKEKSWSEFKLPASILISGSPTTDPIKIANAFPDHFFPVPPESDSTHVHTKLDPEVEFYKVEYVCPNNNSGSRLCPTLDKRSNQNTMACDCPVRINLVYEKEEGKFVIRKSVLEHKNHPISAEHVKTYARKRHMVEESLEFAKQALVVGAQPTRLRGLLLKQYDSHLISKDLINLKQSLTGRLW</sequence>
<dbReference type="EMBL" id="GL732562">
    <property type="protein sequence ID" value="EFX77482.1"/>
    <property type="molecule type" value="Genomic_DNA"/>
</dbReference>